<evidence type="ECO:0000256" key="1">
    <source>
        <dbReference type="ARBA" id="ARBA00004651"/>
    </source>
</evidence>
<comment type="subcellular location">
    <subcellularLocation>
        <location evidence="1">Cell membrane</location>
        <topology evidence="1">Multi-pass membrane protein</topology>
    </subcellularLocation>
</comment>
<accession>A0ABV0IC42</accession>
<evidence type="ECO:0000256" key="3">
    <source>
        <dbReference type="ARBA" id="ARBA00022676"/>
    </source>
</evidence>
<feature type="transmembrane region" description="Helical" evidence="8">
    <location>
        <begin position="294"/>
        <end position="316"/>
    </location>
</feature>
<keyword evidence="2" id="KW-1003">Cell membrane</keyword>
<evidence type="ECO:0000256" key="6">
    <source>
        <dbReference type="ARBA" id="ARBA00022989"/>
    </source>
</evidence>
<evidence type="ECO:0000256" key="2">
    <source>
        <dbReference type="ARBA" id="ARBA00022475"/>
    </source>
</evidence>
<name>A0ABV0IC42_VEIPA</name>
<dbReference type="PANTHER" id="PTHR33908:SF3">
    <property type="entry name" value="UNDECAPRENYL PHOSPHATE-ALPHA-4-AMINO-4-DEOXY-L-ARABINOSE ARABINOSYL TRANSFERASE"/>
    <property type="match status" value="1"/>
</dbReference>
<feature type="transmembrane region" description="Helical" evidence="8">
    <location>
        <begin position="144"/>
        <end position="160"/>
    </location>
</feature>
<gene>
    <name evidence="10" type="ORF">CYJ21_008130</name>
</gene>
<evidence type="ECO:0000313" key="11">
    <source>
        <dbReference type="Proteomes" id="UP000234197"/>
    </source>
</evidence>
<feature type="transmembrane region" description="Helical" evidence="8">
    <location>
        <begin position="90"/>
        <end position="107"/>
    </location>
</feature>
<comment type="caution">
    <text evidence="10">The sequence shown here is derived from an EMBL/GenBank/DDBJ whole genome shotgun (WGS) entry which is preliminary data.</text>
</comment>
<dbReference type="InterPro" id="IPR050297">
    <property type="entry name" value="LipidA_mod_glycosyltrf_83"/>
</dbReference>
<protein>
    <submittedName>
        <fullName evidence="10">Glycosyltransferase family 39 protein</fullName>
    </submittedName>
</protein>
<feature type="transmembrane region" description="Helical" evidence="8">
    <location>
        <begin position="113"/>
        <end position="132"/>
    </location>
</feature>
<keyword evidence="11" id="KW-1185">Reference proteome</keyword>
<evidence type="ECO:0000256" key="5">
    <source>
        <dbReference type="ARBA" id="ARBA00022692"/>
    </source>
</evidence>
<feature type="transmembrane region" description="Helical" evidence="8">
    <location>
        <begin position="210"/>
        <end position="232"/>
    </location>
</feature>
<dbReference type="PANTHER" id="PTHR33908">
    <property type="entry name" value="MANNOSYLTRANSFERASE YKCB-RELATED"/>
    <property type="match status" value="1"/>
</dbReference>
<evidence type="ECO:0000313" key="10">
    <source>
        <dbReference type="EMBL" id="MEO9178911.1"/>
    </source>
</evidence>
<dbReference type="Proteomes" id="UP000234197">
    <property type="component" value="Unassembled WGS sequence"/>
</dbReference>
<keyword evidence="4" id="KW-0808">Transferase</keyword>
<reference evidence="11" key="1">
    <citation type="submission" date="2017-12" db="EMBL/GenBank/DDBJ databases">
        <title>Phylogenetic diversity of female urinary microbiome.</title>
        <authorList>
            <person name="Thomas-White K."/>
            <person name="Wolfe A.J."/>
        </authorList>
    </citation>
    <scope>NUCLEOTIDE SEQUENCE [LARGE SCALE GENOMIC DNA]</scope>
    <source>
        <strain evidence="11">UMB0138</strain>
    </source>
</reference>
<feature type="domain" description="Glycosyltransferase RgtA/B/C/D-like" evidence="9">
    <location>
        <begin position="65"/>
        <end position="216"/>
    </location>
</feature>
<keyword evidence="6 8" id="KW-1133">Transmembrane helix</keyword>
<sequence length="485" mass="55660">MKYVLKNKNYHILIVLIFSAIIYFIGNAYLSITDPVESNYALTAKEMLLTKNYLSPQIFGHYWYDKPIFYYWELIVGFKLFGITNFGARFFSSLLALCNIFLIYRFVKAQTNHVIALVSAIIVSVSAEYWIIAKSLITDMTLGLYFNATLMSFYIGYIHHKTGQRGYKRYYLLAYIASAFAVLTKGPIGFLLPGLIILVYLAIRRDIRELFSLQIIPGLLLFLSLGGSWYYYMYITHGNDFINVFLGVHNWLRATVSEHPRFNVWYYYIPITIIALLPWSIILPKSIYSNRKNWFTNIPFHSFLAVWAGIVILFFTCMATKYSTYSFPALTPLTILIAVMCYKRINLIYKTAFVMGIAYIVLTFAVAVPQMKKASTPSISQFISQSISDDSILVQGSGRYRVSPTYYSGHEVYQLLGPNEVAPDPTTISWNAKDVMPFISINDLPTNKKIYLLVYGDDYLPDTINSDNLSLEYSNAEGTIYQLHR</sequence>
<dbReference type="InterPro" id="IPR038731">
    <property type="entry name" value="RgtA/B/C-like"/>
</dbReference>
<dbReference type="EMBL" id="PKMC02000009">
    <property type="protein sequence ID" value="MEO9178911.1"/>
    <property type="molecule type" value="Genomic_DNA"/>
</dbReference>
<feature type="transmembrane region" description="Helical" evidence="8">
    <location>
        <begin position="347"/>
        <end position="368"/>
    </location>
</feature>
<evidence type="ECO:0000256" key="7">
    <source>
        <dbReference type="ARBA" id="ARBA00023136"/>
    </source>
</evidence>
<feature type="transmembrane region" description="Helical" evidence="8">
    <location>
        <begin position="265"/>
        <end position="282"/>
    </location>
</feature>
<evidence type="ECO:0000259" key="9">
    <source>
        <dbReference type="Pfam" id="PF13231"/>
    </source>
</evidence>
<feature type="transmembrane region" description="Helical" evidence="8">
    <location>
        <begin position="172"/>
        <end position="203"/>
    </location>
</feature>
<organism evidence="10 11">
    <name type="scientific">Veillonella parvula</name>
    <name type="common">Staphylococcus parvulus</name>
    <dbReference type="NCBI Taxonomy" id="29466"/>
    <lineage>
        <taxon>Bacteria</taxon>
        <taxon>Bacillati</taxon>
        <taxon>Bacillota</taxon>
        <taxon>Negativicutes</taxon>
        <taxon>Veillonellales</taxon>
        <taxon>Veillonellaceae</taxon>
        <taxon>Veillonella</taxon>
    </lineage>
</organism>
<evidence type="ECO:0000256" key="4">
    <source>
        <dbReference type="ARBA" id="ARBA00022679"/>
    </source>
</evidence>
<keyword evidence="5 8" id="KW-0812">Transmembrane</keyword>
<proteinExistence type="predicted"/>
<dbReference type="RefSeq" id="WP_021147801.1">
    <property type="nucleotide sequence ID" value="NZ_CACRUG010000005.1"/>
</dbReference>
<keyword evidence="3" id="KW-0328">Glycosyltransferase</keyword>
<keyword evidence="7 8" id="KW-0472">Membrane</keyword>
<reference evidence="10 11" key="2">
    <citation type="submission" date="2024-04" db="EMBL/GenBank/DDBJ databases">
        <title>Na.</title>
        <authorList>
            <person name="Choi B."/>
        </authorList>
    </citation>
    <scope>NUCLEOTIDE SEQUENCE [LARGE SCALE GENOMIC DNA]</scope>
    <source>
        <strain evidence="10 11">UMB0138</strain>
    </source>
</reference>
<dbReference type="Pfam" id="PF13231">
    <property type="entry name" value="PMT_2"/>
    <property type="match status" value="1"/>
</dbReference>
<feature type="transmembrane region" description="Helical" evidence="8">
    <location>
        <begin position="12"/>
        <end position="32"/>
    </location>
</feature>
<evidence type="ECO:0000256" key="8">
    <source>
        <dbReference type="SAM" id="Phobius"/>
    </source>
</evidence>